<protein>
    <recommendedName>
        <fullName evidence="1">BTB domain-containing protein</fullName>
    </recommendedName>
</protein>
<keyword evidence="3" id="KW-1185">Reference proteome</keyword>
<feature type="domain" description="BTB" evidence="1">
    <location>
        <begin position="15"/>
        <end position="73"/>
    </location>
</feature>
<accession>A0A812JTV1</accession>
<reference evidence="2" key="1">
    <citation type="submission" date="2021-02" db="EMBL/GenBank/DDBJ databases">
        <authorList>
            <person name="Dougan E. K."/>
            <person name="Rhodes N."/>
            <person name="Thang M."/>
            <person name="Chan C."/>
        </authorList>
    </citation>
    <scope>NUCLEOTIDE SEQUENCE</scope>
</reference>
<organism evidence="2 3">
    <name type="scientific">Symbiodinium natans</name>
    <dbReference type="NCBI Taxonomy" id="878477"/>
    <lineage>
        <taxon>Eukaryota</taxon>
        <taxon>Sar</taxon>
        <taxon>Alveolata</taxon>
        <taxon>Dinophyceae</taxon>
        <taxon>Suessiales</taxon>
        <taxon>Symbiodiniaceae</taxon>
        <taxon>Symbiodinium</taxon>
    </lineage>
</organism>
<proteinExistence type="predicted"/>
<evidence type="ECO:0000313" key="2">
    <source>
        <dbReference type="EMBL" id="CAE7215346.1"/>
    </source>
</evidence>
<dbReference type="InterPro" id="IPR000210">
    <property type="entry name" value="BTB/POZ_dom"/>
</dbReference>
<dbReference type="Gene3D" id="3.30.710.10">
    <property type="entry name" value="Potassium Channel Kv1.1, Chain A"/>
    <property type="match status" value="1"/>
</dbReference>
<dbReference type="Proteomes" id="UP000604046">
    <property type="component" value="Unassembled WGS sequence"/>
</dbReference>
<dbReference type="PANTHER" id="PTHR22744:SF17">
    <property type="entry name" value="BTB DOMAIN-CONTAINING PROTEIN"/>
    <property type="match status" value="1"/>
</dbReference>
<name>A0A812JTV1_9DINO</name>
<dbReference type="AlphaFoldDB" id="A0A812JTV1"/>
<dbReference type="EMBL" id="CAJNDS010000524">
    <property type="protein sequence ID" value="CAE7215346.1"/>
    <property type="molecule type" value="Genomic_DNA"/>
</dbReference>
<evidence type="ECO:0000259" key="1">
    <source>
        <dbReference type="PROSITE" id="PS50097"/>
    </source>
</evidence>
<dbReference type="PROSITE" id="PS50097">
    <property type="entry name" value="BTB"/>
    <property type="match status" value="1"/>
</dbReference>
<dbReference type="CDD" id="cd18186">
    <property type="entry name" value="BTB_POZ_ZBTB_KLHL-like"/>
    <property type="match status" value="1"/>
</dbReference>
<evidence type="ECO:0000313" key="3">
    <source>
        <dbReference type="Proteomes" id="UP000604046"/>
    </source>
</evidence>
<dbReference type="SUPFAM" id="SSF54695">
    <property type="entry name" value="POZ domain"/>
    <property type="match status" value="1"/>
</dbReference>
<comment type="caution">
    <text evidence="2">The sequence shown here is derived from an EMBL/GenBank/DDBJ whole genome shotgun (WGS) entry which is preliminary data.</text>
</comment>
<dbReference type="SMART" id="SM00225">
    <property type="entry name" value="BTB"/>
    <property type="match status" value="1"/>
</dbReference>
<sequence>MDSQELPTKRARVGPDLKITVDDGELEVHSLILELASPVFASMLNSSMKEGYGATIDLPGKRKRELETFYKSLQLCSMEPLTKETARFLTQWADEYQVDPLKAKCDEFLMGAPVDGPALQFAVKYGLPRRTKQCLDIMKTDLAQNIHQLHVLTDKDCVQHLADFWPLIIRQAGVPSMAMPAPEVLKSMWPFLAQAVRCTPQAVKFAILEKELKTFPGKLYNHLPSSSQSDRKGEMWMTEQLQRLNVL</sequence>
<dbReference type="Pfam" id="PF00651">
    <property type="entry name" value="BTB"/>
    <property type="match status" value="1"/>
</dbReference>
<dbReference type="PANTHER" id="PTHR22744">
    <property type="entry name" value="HELIX LOOP HELIX PROTEIN 21-RELATED"/>
    <property type="match status" value="1"/>
</dbReference>
<dbReference type="InterPro" id="IPR011333">
    <property type="entry name" value="SKP1/BTB/POZ_sf"/>
</dbReference>
<dbReference type="OrthoDB" id="437903at2759"/>
<gene>
    <name evidence="2" type="ORF">SNAT2548_LOCUS7549</name>
</gene>